<protein>
    <submittedName>
        <fullName evidence="2">Methyltransferase domain-containing protein</fullName>
    </submittedName>
</protein>
<dbReference type="GO" id="GO:0032259">
    <property type="term" value="P:methylation"/>
    <property type="evidence" value="ECO:0007669"/>
    <property type="project" value="UniProtKB-KW"/>
</dbReference>
<feature type="domain" description="Methyltransferase type 11" evidence="1">
    <location>
        <begin position="32"/>
        <end position="114"/>
    </location>
</feature>
<gene>
    <name evidence="2" type="ORF">FHP91_03285</name>
</gene>
<dbReference type="SUPFAM" id="SSF53335">
    <property type="entry name" value="S-adenosyl-L-methionine-dependent methyltransferases"/>
    <property type="match status" value="1"/>
</dbReference>
<keyword evidence="3" id="KW-1185">Reference proteome</keyword>
<dbReference type="Gene3D" id="3.40.50.150">
    <property type="entry name" value="Vaccinia Virus protein VP39"/>
    <property type="match status" value="1"/>
</dbReference>
<dbReference type="GO" id="GO:0008757">
    <property type="term" value="F:S-adenosylmethionine-dependent methyltransferase activity"/>
    <property type="evidence" value="ECO:0007669"/>
    <property type="project" value="InterPro"/>
</dbReference>
<name>A0A557R0L6_9RHOO</name>
<dbReference type="OrthoDB" id="7260171at2"/>
<dbReference type="Pfam" id="PF08241">
    <property type="entry name" value="Methyltransf_11"/>
    <property type="match status" value="1"/>
</dbReference>
<dbReference type="InterPro" id="IPR029063">
    <property type="entry name" value="SAM-dependent_MTases_sf"/>
</dbReference>
<keyword evidence="2" id="KW-0489">Methyltransferase</keyword>
<sequence length="250" mass="27863">MSDMDAYRASGTERLRTDDLLALMPKHGASALDVGARDGHFSLLMAERFDNVTALDLSQPRITHPKINSVAGNAAALDFPDRCFDLVFCAEVLEHIPSPALERACTELARVCRSTLLIGVPFDQDIRVGRTTCSHCGQTNPPWGHVNRFDEARLANLFPSLHLAERSLIGSTRERTNALSTWLMDQAGNPYGTYSQDEPCVHCNHPLGEAAPRSFVRKLITKAAFLGQRLQRPFIAERANWIHLRFERAN</sequence>
<dbReference type="CDD" id="cd02440">
    <property type="entry name" value="AdoMet_MTases"/>
    <property type="match status" value="1"/>
</dbReference>
<reference evidence="2 3" key="1">
    <citation type="submission" date="2019-07" db="EMBL/GenBank/DDBJ databases">
        <title>The pathways for chlorine oxyanion respiration interact through the shared metabolite chlorate.</title>
        <authorList>
            <person name="Barnum T.P."/>
            <person name="Cheng Y."/>
            <person name="Hill K.A."/>
            <person name="Lucas L.N."/>
            <person name="Carlson H.K."/>
            <person name="Coates J.D."/>
        </authorList>
    </citation>
    <scope>NUCLEOTIDE SEQUENCE [LARGE SCALE GENOMIC DNA]</scope>
    <source>
        <strain evidence="2 3">SFB-3</strain>
    </source>
</reference>
<dbReference type="Proteomes" id="UP000319502">
    <property type="component" value="Unassembled WGS sequence"/>
</dbReference>
<dbReference type="RefSeq" id="WP_144308227.1">
    <property type="nucleotide sequence ID" value="NZ_VMNK01000003.1"/>
</dbReference>
<proteinExistence type="predicted"/>
<evidence type="ECO:0000313" key="3">
    <source>
        <dbReference type="Proteomes" id="UP000319502"/>
    </source>
</evidence>
<dbReference type="AlphaFoldDB" id="A0A557R0L6"/>
<evidence type="ECO:0000259" key="1">
    <source>
        <dbReference type="Pfam" id="PF08241"/>
    </source>
</evidence>
<dbReference type="EMBL" id="VMNK01000003">
    <property type="protein sequence ID" value="TVO58701.1"/>
    <property type="molecule type" value="Genomic_DNA"/>
</dbReference>
<accession>A0A557R0L6</accession>
<comment type="caution">
    <text evidence="2">The sequence shown here is derived from an EMBL/GenBank/DDBJ whole genome shotgun (WGS) entry which is preliminary data.</text>
</comment>
<keyword evidence="2" id="KW-0808">Transferase</keyword>
<evidence type="ECO:0000313" key="2">
    <source>
        <dbReference type="EMBL" id="TVO58701.1"/>
    </source>
</evidence>
<organism evidence="2 3">
    <name type="scientific">Denitromonas halophila</name>
    <dbReference type="NCBI Taxonomy" id="1629404"/>
    <lineage>
        <taxon>Bacteria</taxon>
        <taxon>Pseudomonadati</taxon>
        <taxon>Pseudomonadota</taxon>
        <taxon>Betaproteobacteria</taxon>
        <taxon>Rhodocyclales</taxon>
        <taxon>Zoogloeaceae</taxon>
        <taxon>Denitromonas</taxon>
    </lineage>
</organism>
<dbReference type="InterPro" id="IPR013216">
    <property type="entry name" value="Methyltransf_11"/>
</dbReference>